<feature type="compositionally biased region" description="Basic and acidic residues" evidence="2">
    <location>
        <begin position="197"/>
        <end position="207"/>
    </location>
</feature>
<dbReference type="SUPFAM" id="SSF57863">
    <property type="entry name" value="ArfGap/RecO-like zinc finger"/>
    <property type="match status" value="1"/>
</dbReference>
<feature type="compositionally biased region" description="Basic residues" evidence="2">
    <location>
        <begin position="377"/>
        <end position="387"/>
    </location>
</feature>
<dbReference type="GO" id="GO:0061630">
    <property type="term" value="F:ubiquitin protein ligase activity"/>
    <property type="evidence" value="ECO:0007669"/>
    <property type="project" value="InterPro"/>
</dbReference>
<gene>
    <name evidence="4" type="ORF">FVE85_1886</name>
</gene>
<dbReference type="GO" id="GO:0006397">
    <property type="term" value="P:mRNA processing"/>
    <property type="evidence" value="ECO:0007669"/>
    <property type="project" value="InterPro"/>
</dbReference>
<dbReference type="OrthoDB" id="6036at2759"/>
<feature type="compositionally biased region" description="Basic residues" evidence="2">
    <location>
        <begin position="406"/>
        <end position="419"/>
    </location>
</feature>
<dbReference type="AlphaFoldDB" id="A0A5J4YW43"/>
<feature type="region of interest" description="Disordered" evidence="2">
    <location>
        <begin position="197"/>
        <end position="224"/>
    </location>
</feature>
<dbReference type="GO" id="GO:0008270">
    <property type="term" value="F:zinc ion binding"/>
    <property type="evidence" value="ECO:0007669"/>
    <property type="project" value="UniProtKB-KW"/>
</dbReference>
<dbReference type="PROSITE" id="PS50115">
    <property type="entry name" value="ARFGAP"/>
    <property type="match status" value="1"/>
</dbReference>
<dbReference type="InterPro" id="IPR033489">
    <property type="entry name" value="RBBP6"/>
</dbReference>
<dbReference type="Gene3D" id="1.10.220.150">
    <property type="entry name" value="Arf GTPase activating protein"/>
    <property type="match status" value="1"/>
</dbReference>
<sequence>MITSQTHNHNNNNNNNNNNQRAEAWWRYSFTMTTNAPCGTNEGFGLYSGCARAAYEDAGGPYRETGHAAALAAASRPDAGEEAEYRVRVCIREREADNFCADCGVQAPSFLCFTLGTIVCTDCANVHRAQKRKITDMYCGNLTFEDASRFEKVGNDKCNRKFLYKWNPDEFPQPNPKDKDALKQFIWLKYEGSWAKKKSDRESEPPRSHAAPPDHPGYGADPYGYASYDVPPPGYHDPYYYESAPYVGARGGAYGAPPPAHPPAYSERGYDPYGPPPGMHPQAYAPAQAPPRAGARSAAGPPPGPPENSRYSGPPPGASYAGPVDPVLSQLQYDYSRSSSQPRDARKKSSSSKKASSKGKKKKDDSSGEDSEEDRTSRKKSSKHKTRRDSESESGESSEEEDRRGKSSSHKKQSKKVSSSKKTASRYSDDSDASESSADGKKSKKKKASASSKSKGSSSKSSKVPSVFESIQQADHAAGVPTSAMVPNGPAVGTLIPGMPAPSMYGGYPAMQGQPDMITGFQNMRMY</sequence>
<dbReference type="InterPro" id="IPR037278">
    <property type="entry name" value="ARFGAP/RecO"/>
</dbReference>
<name>A0A5J4YW43_PORPP</name>
<keyword evidence="5" id="KW-1185">Reference proteome</keyword>
<protein>
    <submittedName>
        <fullName evidence="4">Putative ADP-ribosylation factor GTPase-activating protein AGD14</fullName>
    </submittedName>
</protein>
<proteinExistence type="predicted"/>
<evidence type="ECO:0000313" key="4">
    <source>
        <dbReference type="EMBL" id="KAA8495731.1"/>
    </source>
</evidence>
<feature type="domain" description="Arf-GAP" evidence="3">
    <location>
        <begin position="85"/>
        <end position="191"/>
    </location>
</feature>
<feature type="compositionally biased region" description="Basic residues" evidence="2">
    <location>
        <begin position="345"/>
        <end position="361"/>
    </location>
</feature>
<dbReference type="InterPro" id="IPR001164">
    <property type="entry name" value="ArfGAP_dom"/>
</dbReference>
<dbReference type="OMA" id="IYRSAND"/>
<feature type="compositionally biased region" description="Polar residues" evidence="2">
    <location>
        <begin position="329"/>
        <end position="342"/>
    </location>
</feature>
<evidence type="ECO:0000256" key="1">
    <source>
        <dbReference type="PROSITE-ProRule" id="PRU00288"/>
    </source>
</evidence>
<organism evidence="4 5">
    <name type="scientific">Porphyridium purpureum</name>
    <name type="common">Red alga</name>
    <name type="synonym">Porphyridium cruentum</name>
    <dbReference type="NCBI Taxonomy" id="35688"/>
    <lineage>
        <taxon>Eukaryota</taxon>
        <taxon>Rhodophyta</taxon>
        <taxon>Bangiophyceae</taxon>
        <taxon>Porphyridiales</taxon>
        <taxon>Porphyridiaceae</taxon>
        <taxon>Porphyridium</taxon>
    </lineage>
</organism>
<feature type="compositionally biased region" description="Low complexity" evidence="2">
    <location>
        <begin position="449"/>
        <end position="463"/>
    </location>
</feature>
<dbReference type="Pfam" id="PF01412">
    <property type="entry name" value="ArfGap"/>
    <property type="match status" value="1"/>
</dbReference>
<feature type="compositionally biased region" description="Low complexity" evidence="2">
    <location>
        <begin position="281"/>
        <end position="299"/>
    </location>
</feature>
<dbReference type="PANTHER" id="PTHR15439">
    <property type="entry name" value="RETINOBLASTOMA-BINDING PROTEIN 6"/>
    <property type="match status" value="1"/>
</dbReference>
<keyword evidence="1" id="KW-0863">Zinc-finger</keyword>
<dbReference type="GO" id="GO:0016567">
    <property type="term" value="P:protein ubiquitination"/>
    <property type="evidence" value="ECO:0007669"/>
    <property type="project" value="InterPro"/>
</dbReference>
<reference evidence="5" key="1">
    <citation type="journal article" date="2019" name="Nat. Commun.">
        <title>Expansion of phycobilisome linker gene families in mesophilic red algae.</title>
        <authorList>
            <person name="Lee J."/>
            <person name="Kim D."/>
            <person name="Bhattacharya D."/>
            <person name="Yoon H.S."/>
        </authorList>
    </citation>
    <scope>NUCLEOTIDE SEQUENCE [LARGE SCALE GENOMIC DNA]</scope>
    <source>
        <strain evidence="5">CCMP 1328</strain>
    </source>
</reference>
<dbReference type="GO" id="GO:0005634">
    <property type="term" value="C:nucleus"/>
    <property type="evidence" value="ECO:0007669"/>
    <property type="project" value="TreeGrafter"/>
</dbReference>
<evidence type="ECO:0000259" key="3">
    <source>
        <dbReference type="PROSITE" id="PS50115"/>
    </source>
</evidence>
<evidence type="ECO:0000256" key="2">
    <source>
        <dbReference type="SAM" id="MobiDB-lite"/>
    </source>
</evidence>
<dbReference type="GO" id="GO:0006511">
    <property type="term" value="P:ubiquitin-dependent protein catabolic process"/>
    <property type="evidence" value="ECO:0007669"/>
    <property type="project" value="TreeGrafter"/>
</dbReference>
<keyword evidence="1" id="KW-0479">Metal-binding</keyword>
<dbReference type="SMART" id="SM00105">
    <property type="entry name" value="ArfGap"/>
    <property type="match status" value="1"/>
</dbReference>
<dbReference type="InterPro" id="IPR038508">
    <property type="entry name" value="ArfGAP_dom_sf"/>
</dbReference>
<keyword evidence="1" id="KW-0862">Zinc</keyword>
<evidence type="ECO:0000313" key="5">
    <source>
        <dbReference type="Proteomes" id="UP000324585"/>
    </source>
</evidence>
<accession>A0A5J4YW43</accession>
<feature type="region of interest" description="Disordered" evidence="2">
    <location>
        <begin position="254"/>
        <end position="468"/>
    </location>
</feature>
<dbReference type="PANTHER" id="PTHR15439:SF0">
    <property type="entry name" value="CELL DIVISION CYCLE AND APOPTOSIS REGULATOR PROTEIN 1-RELATED"/>
    <property type="match status" value="1"/>
</dbReference>
<dbReference type="EMBL" id="VRMN01000003">
    <property type="protein sequence ID" value="KAA8495731.1"/>
    <property type="molecule type" value="Genomic_DNA"/>
</dbReference>
<dbReference type="Proteomes" id="UP000324585">
    <property type="component" value="Unassembled WGS sequence"/>
</dbReference>
<dbReference type="GO" id="GO:0005096">
    <property type="term" value="F:GTPase activator activity"/>
    <property type="evidence" value="ECO:0007669"/>
    <property type="project" value="InterPro"/>
</dbReference>
<comment type="caution">
    <text evidence="4">The sequence shown here is derived from an EMBL/GenBank/DDBJ whole genome shotgun (WGS) entry which is preliminary data.</text>
</comment>